<accession>A0A7J5QNZ8</accession>
<protein>
    <submittedName>
        <fullName evidence="1">Uncharacterized protein</fullName>
    </submittedName>
</protein>
<dbReference type="Proteomes" id="UP000471447">
    <property type="component" value="Unassembled WGS sequence"/>
</dbReference>
<dbReference type="RefSeq" id="WP_048698750.1">
    <property type="nucleotide sequence ID" value="NZ_JBDORN010000021.1"/>
</dbReference>
<dbReference type="EMBL" id="WDCG01000020">
    <property type="protein sequence ID" value="KAB6421286.1"/>
    <property type="molecule type" value="Genomic_DNA"/>
</dbReference>
<evidence type="ECO:0000313" key="2">
    <source>
        <dbReference type="Proteomes" id="UP000471447"/>
    </source>
</evidence>
<gene>
    <name evidence="1" type="ORF">GAZ26_17335</name>
</gene>
<reference evidence="1 2" key="1">
    <citation type="journal article" date="2019" name="Nat. Med.">
        <title>A library of human gut bacterial isolates paired with longitudinal multiomics data enables mechanistic microbiome research.</title>
        <authorList>
            <person name="Poyet M."/>
            <person name="Groussin M."/>
            <person name="Gibbons S.M."/>
            <person name="Avila-Pacheco J."/>
            <person name="Jiang X."/>
            <person name="Kearney S.M."/>
            <person name="Perrotta A.R."/>
            <person name="Berdy B."/>
            <person name="Zhao S."/>
            <person name="Lieberman T.D."/>
            <person name="Swanson P.K."/>
            <person name="Smith M."/>
            <person name="Roesemann S."/>
            <person name="Alexander J.E."/>
            <person name="Rich S.A."/>
            <person name="Livny J."/>
            <person name="Vlamakis H."/>
            <person name="Clish C."/>
            <person name="Bullock K."/>
            <person name="Deik A."/>
            <person name="Scott J."/>
            <person name="Pierce K.A."/>
            <person name="Xavier R.J."/>
            <person name="Alm E.J."/>
        </authorList>
    </citation>
    <scope>NUCLEOTIDE SEQUENCE [LARGE SCALE GENOMIC DNA]</scope>
    <source>
        <strain evidence="1 2">BIOML-A7</strain>
    </source>
</reference>
<evidence type="ECO:0000313" key="1">
    <source>
        <dbReference type="EMBL" id="KAB6421286.1"/>
    </source>
</evidence>
<sequence>MDWFWKRIYAASGYDFFNNTFNSGSNMDPLDMAFCFATNGFTTEGSKAGAFNFFARTVDDYGKNDNTLNGPSFSKQVTMLRVVCSQSLPSHFTAV</sequence>
<organism evidence="1 2">
    <name type="scientific">Bacteroides xylanisolvens</name>
    <dbReference type="NCBI Taxonomy" id="371601"/>
    <lineage>
        <taxon>Bacteria</taxon>
        <taxon>Pseudomonadati</taxon>
        <taxon>Bacteroidota</taxon>
        <taxon>Bacteroidia</taxon>
        <taxon>Bacteroidales</taxon>
        <taxon>Bacteroidaceae</taxon>
        <taxon>Bacteroides</taxon>
    </lineage>
</organism>
<proteinExistence type="predicted"/>
<name>A0A7J5QNZ8_9BACE</name>
<dbReference type="AlphaFoldDB" id="A0A7J5QNZ8"/>
<comment type="caution">
    <text evidence="1">The sequence shown here is derived from an EMBL/GenBank/DDBJ whole genome shotgun (WGS) entry which is preliminary data.</text>
</comment>